<feature type="transmembrane region" description="Helical" evidence="7">
    <location>
        <begin position="504"/>
        <end position="530"/>
    </location>
</feature>
<evidence type="ECO:0000256" key="7">
    <source>
        <dbReference type="SAM" id="Phobius"/>
    </source>
</evidence>
<dbReference type="GO" id="GO:0071765">
    <property type="term" value="P:nuclear inner membrane organization"/>
    <property type="evidence" value="ECO:0007669"/>
    <property type="project" value="InterPro"/>
</dbReference>
<dbReference type="GO" id="GO:0006886">
    <property type="term" value="P:intracellular protein transport"/>
    <property type="evidence" value="ECO:0007669"/>
    <property type="project" value="InterPro"/>
</dbReference>
<dbReference type="Proteomes" id="UP000186594">
    <property type="component" value="Unassembled WGS sequence"/>
</dbReference>
<evidence type="ECO:0000313" key="9">
    <source>
        <dbReference type="EMBL" id="OLL25697.1"/>
    </source>
</evidence>
<keyword evidence="10" id="KW-1185">Reference proteome</keyword>
<dbReference type="InterPro" id="IPR042321">
    <property type="entry name" value="Ima1"/>
</dbReference>
<evidence type="ECO:0000256" key="4">
    <source>
        <dbReference type="ARBA" id="ARBA00023136"/>
    </source>
</evidence>
<evidence type="ECO:0000256" key="6">
    <source>
        <dbReference type="SAM" id="MobiDB-lite"/>
    </source>
</evidence>
<evidence type="ECO:0000313" key="10">
    <source>
        <dbReference type="Proteomes" id="UP000186594"/>
    </source>
</evidence>
<keyword evidence="2 7" id="KW-0812">Transmembrane</keyword>
<sequence length="593" mass="67612">MSLFRRRQTSSPQRCFYCNQYSNQQPDTHEWLCPLCDAINHLDQNGEIADYTPPVTTQDGKPRLPLRPSYPPLNSPFCQSCANNHTVLVNSLASFIPDDSHPDYQTYLAAYPAYRAQLEELYPLVCGACAPQVKGRLDRNNYIAKARALGNWLEKSNISTGKNKMAWGTRFRIVLWFIKGALWCSTIFLLFVFYIYGIVYTPDQLRSHYPFFTIEKILALDSGCFIPLRSFLRRYLPLSFLYNFWLCAWYKAIRTPNATLSGTKEYHKIQWLQYIFRLVFIYSFDYPSSGVSLFFVLFSSLALVFSFYSLKVVTPPKITLQDSHPTSFDAIVDATLCIPPTLVLQKQDHTLQQNIRGDNNRSHPVHFSPRPTWIPLDIKTPAKSPSPFTASVPIPPAPRSSLTSSQPTRNNKLPPLRNPVLKNSGLSTGMSFTISEEPRFQSPLVDPTNKAHLPLAPQKFFAPEEATGLENLFAPALRLDDEPLIVQALKNVKRHRPCWIDISAFFFCTIVGIWKPFVGWAGLCIIASILGTGRRRFVQIFLAAVISVVIWCFQKIIFVYASASISLAVLCGMVSWRIWARDLQKQQQRRKKL</sequence>
<dbReference type="GO" id="GO:0030127">
    <property type="term" value="C:COPII vesicle coat"/>
    <property type="evidence" value="ECO:0007669"/>
    <property type="project" value="InterPro"/>
</dbReference>
<feature type="compositionally biased region" description="Polar residues" evidence="6">
    <location>
        <begin position="400"/>
        <end position="411"/>
    </location>
</feature>
<accession>A0A1U7LSQ9</accession>
<feature type="transmembrane region" description="Helical" evidence="7">
    <location>
        <begin position="173"/>
        <end position="196"/>
    </location>
</feature>
<dbReference type="EMBL" id="LXFE01000332">
    <property type="protein sequence ID" value="OLL25697.1"/>
    <property type="molecule type" value="Genomic_DNA"/>
</dbReference>
<name>A0A1U7LSQ9_NEOID</name>
<dbReference type="SUPFAM" id="SSF82919">
    <property type="entry name" value="Zn-finger domain of Sec23/24"/>
    <property type="match status" value="1"/>
</dbReference>
<gene>
    <name evidence="9" type="ORF">NEOLI_000880</name>
</gene>
<comment type="caution">
    <text evidence="9">The sequence shown here is derived from an EMBL/GenBank/DDBJ whole genome shotgun (WGS) entry which is preliminary data.</text>
</comment>
<evidence type="ECO:0000256" key="3">
    <source>
        <dbReference type="ARBA" id="ARBA00022989"/>
    </source>
</evidence>
<organism evidence="9 10">
    <name type="scientific">Neolecta irregularis (strain DAH-3)</name>
    <dbReference type="NCBI Taxonomy" id="1198029"/>
    <lineage>
        <taxon>Eukaryota</taxon>
        <taxon>Fungi</taxon>
        <taxon>Dikarya</taxon>
        <taxon>Ascomycota</taxon>
        <taxon>Taphrinomycotina</taxon>
        <taxon>Neolectales</taxon>
        <taxon>Neolectaceae</taxon>
        <taxon>Neolecta</taxon>
    </lineage>
</organism>
<evidence type="ECO:0000256" key="5">
    <source>
        <dbReference type="ARBA" id="ARBA00023242"/>
    </source>
</evidence>
<dbReference type="AlphaFoldDB" id="A0A1U7LSQ9"/>
<dbReference type="GO" id="GO:0044732">
    <property type="term" value="C:mitotic spindle pole body"/>
    <property type="evidence" value="ECO:0007669"/>
    <property type="project" value="TreeGrafter"/>
</dbReference>
<dbReference type="InterPro" id="IPR036174">
    <property type="entry name" value="Znf_Sec23_Sec24_sf"/>
</dbReference>
<evidence type="ECO:0000256" key="1">
    <source>
        <dbReference type="ARBA" id="ARBA00004473"/>
    </source>
</evidence>
<feature type="region of interest" description="Disordered" evidence="6">
    <location>
        <begin position="384"/>
        <end position="424"/>
    </location>
</feature>
<feature type="domain" description="Ima1 N-terminal" evidence="8">
    <location>
        <begin position="14"/>
        <end position="133"/>
    </location>
</feature>
<proteinExistence type="predicted"/>
<keyword evidence="5" id="KW-0539">Nucleus</keyword>
<keyword evidence="4 7" id="KW-0472">Membrane</keyword>
<dbReference type="PANTHER" id="PTHR28538">
    <property type="entry name" value="INTEGRAL INNER NUCLEAR MEMBRANE PROTEIN IMA1"/>
    <property type="match status" value="1"/>
</dbReference>
<dbReference type="STRING" id="1198029.A0A1U7LSQ9"/>
<dbReference type="OrthoDB" id="5966927at2759"/>
<dbReference type="Pfam" id="PF09779">
    <property type="entry name" value="Ima1_N"/>
    <property type="match status" value="1"/>
</dbReference>
<dbReference type="GO" id="GO:0008270">
    <property type="term" value="F:zinc ion binding"/>
    <property type="evidence" value="ECO:0007669"/>
    <property type="project" value="InterPro"/>
</dbReference>
<feature type="transmembrane region" description="Helical" evidence="7">
    <location>
        <begin position="563"/>
        <end position="580"/>
    </location>
</feature>
<dbReference type="OMA" id="ICEMCAP"/>
<protein>
    <submittedName>
        <fullName evidence="9">Integral inner nuclear membrane protein ima1</fullName>
    </submittedName>
</protein>
<evidence type="ECO:0000256" key="2">
    <source>
        <dbReference type="ARBA" id="ARBA00022692"/>
    </source>
</evidence>
<dbReference type="GO" id="GO:0034506">
    <property type="term" value="C:chromosome, centromeric core domain"/>
    <property type="evidence" value="ECO:0007669"/>
    <property type="project" value="TreeGrafter"/>
</dbReference>
<reference evidence="9 10" key="1">
    <citation type="submission" date="2016-04" db="EMBL/GenBank/DDBJ databases">
        <title>Evolutionary innovation and constraint leading to complex multicellularity in the Ascomycota.</title>
        <authorList>
            <person name="Cisse O."/>
            <person name="Nguyen A."/>
            <person name="Hewitt D.A."/>
            <person name="Jedd G."/>
            <person name="Stajich J.E."/>
        </authorList>
    </citation>
    <scope>NUCLEOTIDE SEQUENCE [LARGE SCALE GENOMIC DNA]</scope>
    <source>
        <strain evidence="9 10">DAH-3</strain>
    </source>
</reference>
<evidence type="ECO:0000259" key="8">
    <source>
        <dbReference type="Pfam" id="PF09779"/>
    </source>
</evidence>
<feature type="transmembrane region" description="Helical" evidence="7">
    <location>
        <begin position="537"/>
        <end position="557"/>
    </location>
</feature>
<keyword evidence="3 7" id="KW-1133">Transmembrane helix</keyword>
<dbReference type="InterPro" id="IPR018617">
    <property type="entry name" value="Ima1_N"/>
</dbReference>
<dbReference type="GO" id="GO:0005637">
    <property type="term" value="C:nuclear inner membrane"/>
    <property type="evidence" value="ECO:0007669"/>
    <property type="project" value="UniProtKB-SubCell"/>
</dbReference>
<dbReference type="GO" id="GO:0034992">
    <property type="term" value="C:microtubule organizing center attachment site"/>
    <property type="evidence" value="ECO:0007669"/>
    <property type="project" value="TreeGrafter"/>
</dbReference>
<dbReference type="GO" id="GO:0006888">
    <property type="term" value="P:endoplasmic reticulum to Golgi vesicle-mediated transport"/>
    <property type="evidence" value="ECO:0007669"/>
    <property type="project" value="InterPro"/>
</dbReference>
<feature type="transmembrane region" description="Helical" evidence="7">
    <location>
        <begin position="235"/>
        <end position="253"/>
    </location>
</feature>
<dbReference type="PANTHER" id="PTHR28538:SF1">
    <property type="entry name" value="INTEGRAL INNER NUCLEAR MEMBRANE PROTEIN IMA1"/>
    <property type="match status" value="1"/>
</dbReference>
<comment type="subcellular location">
    <subcellularLocation>
        <location evidence="1">Nucleus inner membrane</location>
        <topology evidence="1">Multi-pass membrane protein</topology>
    </subcellularLocation>
</comment>